<dbReference type="EMBL" id="JAEAOA010001046">
    <property type="protein sequence ID" value="KAK3600743.1"/>
    <property type="molecule type" value="Genomic_DNA"/>
</dbReference>
<sequence>MTALKAAVNEFRLELGMEKENALKTTDALKEECKQLKEKLTPRVDDFAKDLERHGTRMDTIESNVQQQVPRLDAVEENVKYFDTKLKDLKTSTDTVLQEQEKKHQEMDTTVTELLACVALDEAKLSIIEDNLHSLDTELQEIKSSTDTVLHQQEKKHQEMDITVTHLSASVALHETKLGKFEDNLHEQEKKVTELSSKLDTLEEKMQINIRTQFVNNSGRKRKVDGEGISDTDTSEVPTKKRPESDGLRRLKNQTEDKLDTLRRLDYIQTTLAEQSRKLLEDKRSVVIKGNPGEGKTTTALHLIDNELYRDRRVMLLSPRHWEKVDTDWLDIIILEDIFGKYDLDNGHLQEWMVHLPAIQDHVDAGKLRVIITTRADIMSKAYSKIGSLKLFSDDLSLTLSSEQLNHSEKMNILNRELIRYKKVMKEDDKENCIINFRGLIGFSHCCSLFAGDSKLLDKGPEFFKSPEKFFVANISKLDDTRFLSLAFLFCNDKILEEYLSSESMPERSKHMLIELATCLHISEKAASLMLLRDAYNSFMELYVVKSISYNFGLGFEVAKPCICFTHATVCEAVGQVLGDHCLEMVVKHGDSEYLYQRTYTAEDKDTDSQNVFIPVSVYGLLAERMVRDIVEEGLIRSVVKHSALKQPEFVMKLKVVVHKCNSIIDFFMAKPRSIFDYTLSEGDCITFMQYILQSDEDVVRLVYSQFLEFLACAHKNYSSGCWQCEEKQTLLELSLYYHHFQIADELVSMNATYTHVSLCNAARHGDLSRVQTILETLKRSQVFNAGCKEAQDALCRAYIAGKQSLIKLLLKESIKLDSWHVVDAVKHGDINVLMKVVEHLKGHNNWNPHQQQCRTPLSHFPPEKCSDAAEIPFLTALYMTYCNEKFDMADYLLKNEVELSVDIIIYVSSHSSQHAVAQVIQNLKATGTWDPHCDDACEAFTNAYIIQKYDVCDLLFQEGVSLKMKNLHDVVFNVSLESVKKAIQHLKDTSNWDPNCDDASKALKKAYIIQKYDVCDLLIQEGISLTMKNLPDLVSSVSLESVKKAIQYLKDTDSWDPKCDDASKALENAYTYCEDLWTHQINKKTHYKKEMYIYSQQKYSVCDLLVKEGVSIRMNNLPGVVDGLQASLETVKKAIQHLKDTDNWDPKCNDASNAFRNAYSRQKYDVCNLLVQEGVLTMKDIPDLISVSLDDVQIAVRHLKDTDNWDPKCDYASKALETAYSQHKYDVCNLLVQEGVSLTMKHISYVILASLDYVKMAVDHLKDVNNWDPKCDYASKALETAYSQRNYDVCDLLVQEGVSLTMRNLFCMVYNVSLETVKKAIQHLKSTDSWDPNCDDASKALAHAYRHEKYDLCDLLFQEGVSLAMKYIPYMISASVNYVKTAVQHLKDIKKWDPKCDYASQALVNAYKHQKYDVCDMLFQEGVLLTMKHIPHVIMASLENVKKAVKHLKDNENWDPKCADASKALANVYRHEQYDVCDLLVQEGVSLTMKNLSDVVFSVSLESVKKAIQHLKDNYNWDPKCDDAFKALENVHRIQKYDVCDLLIKEGVSRAKENP</sequence>
<dbReference type="InterPro" id="IPR027417">
    <property type="entry name" value="P-loop_NTPase"/>
</dbReference>
<keyword evidence="5" id="KW-1185">Reference proteome</keyword>
<evidence type="ECO:0000259" key="3">
    <source>
        <dbReference type="Pfam" id="PF20720"/>
    </source>
</evidence>
<name>A0AAE0T027_9BIVA</name>
<feature type="compositionally biased region" description="Basic and acidic residues" evidence="2">
    <location>
        <begin position="238"/>
        <end position="247"/>
    </location>
</feature>
<evidence type="ECO:0000256" key="1">
    <source>
        <dbReference type="SAM" id="Coils"/>
    </source>
</evidence>
<dbReference type="Gene3D" id="1.25.40.20">
    <property type="entry name" value="Ankyrin repeat-containing domain"/>
    <property type="match status" value="2"/>
</dbReference>
<proteinExistence type="predicted"/>
<protein>
    <recommendedName>
        <fullName evidence="3">Novel STAND NTPase 3 domain-containing protein</fullName>
    </recommendedName>
</protein>
<evidence type="ECO:0000313" key="4">
    <source>
        <dbReference type="EMBL" id="KAK3600743.1"/>
    </source>
</evidence>
<dbReference type="Proteomes" id="UP001195483">
    <property type="component" value="Unassembled WGS sequence"/>
</dbReference>
<dbReference type="SUPFAM" id="SSF52540">
    <property type="entry name" value="P-loop containing nucleoside triphosphate hydrolases"/>
    <property type="match status" value="2"/>
</dbReference>
<dbReference type="InterPro" id="IPR049050">
    <property type="entry name" value="nSTAND3"/>
</dbReference>
<comment type="caution">
    <text evidence="4">The sequence shown here is derived from an EMBL/GenBank/DDBJ whole genome shotgun (WGS) entry which is preliminary data.</text>
</comment>
<accession>A0AAE0T027</accession>
<dbReference type="SMART" id="SM00248">
    <property type="entry name" value="ANK"/>
    <property type="match status" value="9"/>
</dbReference>
<feature type="coiled-coil region" evidence="1">
    <location>
        <begin position="171"/>
        <end position="205"/>
    </location>
</feature>
<dbReference type="Pfam" id="PF20720">
    <property type="entry name" value="nSTAND3"/>
    <property type="match status" value="1"/>
</dbReference>
<dbReference type="SUPFAM" id="SSF48403">
    <property type="entry name" value="Ankyrin repeat"/>
    <property type="match status" value="2"/>
</dbReference>
<dbReference type="Gene3D" id="3.40.50.300">
    <property type="entry name" value="P-loop containing nucleotide triphosphate hydrolases"/>
    <property type="match status" value="1"/>
</dbReference>
<reference evidence="4" key="3">
    <citation type="submission" date="2023-05" db="EMBL/GenBank/DDBJ databases">
        <authorList>
            <person name="Smith C.H."/>
        </authorList>
    </citation>
    <scope>NUCLEOTIDE SEQUENCE</scope>
    <source>
        <strain evidence="4">CHS0354</strain>
        <tissue evidence="4">Mantle</tissue>
    </source>
</reference>
<organism evidence="4 5">
    <name type="scientific">Potamilus streckersoni</name>
    <dbReference type="NCBI Taxonomy" id="2493646"/>
    <lineage>
        <taxon>Eukaryota</taxon>
        <taxon>Metazoa</taxon>
        <taxon>Spiralia</taxon>
        <taxon>Lophotrochozoa</taxon>
        <taxon>Mollusca</taxon>
        <taxon>Bivalvia</taxon>
        <taxon>Autobranchia</taxon>
        <taxon>Heteroconchia</taxon>
        <taxon>Palaeoheterodonta</taxon>
        <taxon>Unionida</taxon>
        <taxon>Unionoidea</taxon>
        <taxon>Unionidae</taxon>
        <taxon>Ambleminae</taxon>
        <taxon>Lampsilini</taxon>
        <taxon>Potamilus</taxon>
    </lineage>
</organism>
<evidence type="ECO:0000313" key="5">
    <source>
        <dbReference type="Proteomes" id="UP001195483"/>
    </source>
</evidence>
<feature type="region of interest" description="Disordered" evidence="2">
    <location>
        <begin position="219"/>
        <end position="247"/>
    </location>
</feature>
<reference evidence="4" key="1">
    <citation type="journal article" date="2021" name="Genome Biol. Evol.">
        <title>A High-Quality Reference Genome for a Parasitic Bivalve with Doubly Uniparental Inheritance (Bivalvia: Unionida).</title>
        <authorList>
            <person name="Smith C.H."/>
        </authorList>
    </citation>
    <scope>NUCLEOTIDE SEQUENCE</scope>
    <source>
        <strain evidence="4">CHS0354</strain>
    </source>
</reference>
<dbReference type="InterPro" id="IPR036770">
    <property type="entry name" value="Ankyrin_rpt-contain_sf"/>
</dbReference>
<gene>
    <name evidence="4" type="ORF">CHS0354_017032</name>
</gene>
<evidence type="ECO:0000256" key="2">
    <source>
        <dbReference type="SAM" id="MobiDB-lite"/>
    </source>
</evidence>
<keyword evidence="1" id="KW-0175">Coiled coil</keyword>
<dbReference type="SUPFAM" id="SSF57997">
    <property type="entry name" value="Tropomyosin"/>
    <property type="match status" value="1"/>
</dbReference>
<feature type="domain" description="Novel STAND NTPase 3" evidence="3">
    <location>
        <begin position="267"/>
        <end position="418"/>
    </location>
</feature>
<reference evidence="4" key="2">
    <citation type="journal article" date="2021" name="Genome Biol. Evol.">
        <title>Developing a high-quality reference genome for a parasitic bivalve with doubly uniparental inheritance (Bivalvia: Unionida).</title>
        <authorList>
            <person name="Smith C.H."/>
        </authorList>
    </citation>
    <scope>NUCLEOTIDE SEQUENCE</scope>
    <source>
        <strain evidence="4">CHS0354</strain>
        <tissue evidence="4">Mantle</tissue>
    </source>
</reference>
<dbReference type="InterPro" id="IPR002110">
    <property type="entry name" value="Ankyrin_rpt"/>
</dbReference>